<comment type="caution">
    <text evidence="1">The sequence shown here is derived from an EMBL/GenBank/DDBJ whole genome shotgun (WGS) entry which is preliminary data.</text>
</comment>
<organism evidence="1 2">
    <name type="scientific">Tenacibaculum platacis</name>
    <dbReference type="NCBI Taxonomy" id="3137852"/>
    <lineage>
        <taxon>Bacteria</taxon>
        <taxon>Pseudomonadati</taxon>
        <taxon>Bacteroidota</taxon>
        <taxon>Flavobacteriia</taxon>
        <taxon>Flavobacteriales</taxon>
        <taxon>Flavobacteriaceae</taxon>
        <taxon>Tenacibaculum</taxon>
    </lineage>
</organism>
<reference evidence="1 2" key="1">
    <citation type="submission" date="2024-05" db="EMBL/GenBank/DDBJ databases">
        <authorList>
            <person name="Duchaud E."/>
        </authorList>
    </citation>
    <scope>NUCLEOTIDE SEQUENCE [LARGE SCALE GENOMIC DNA]</scope>
    <source>
        <strain evidence="1">Ena-SAMPLE-TAB-13-05-2024-13:56:06:370-140302</strain>
    </source>
</reference>
<proteinExistence type="predicted"/>
<dbReference type="RefSeq" id="WP_348710063.1">
    <property type="nucleotide sequence ID" value="NZ_CAXIXY010000003.1"/>
</dbReference>
<gene>
    <name evidence="1" type="ORF">T190607A01A_10473</name>
</gene>
<dbReference type="SUPFAM" id="SSF52266">
    <property type="entry name" value="SGNH hydrolase"/>
    <property type="match status" value="1"/>
</dbReference>
<keyword evidence="2" id="KW-1185">Reference proteome</keyword>
<sequence length="205" mass="23905">MLGRYFITLCVLISLTNTYAQDEKEYSILFIGNSLTYYNDLPKLVTEYAKNEKNLNIKTKMVAHPNYAIEDHWNDGKVKRLIRRKKYDYVILQQGPSSQKDGRKMLIQYGRKYSNLCKSSNSKLCYFMVWPAIYYYHTFNGVIKNHEDAAKLNNAILLPVGKAWKAHIEKYKEYSLYSQDEFHPSEKGSKLAAKVIVETLFNSAE</sequence>
<dbReference type="Gene3D" id="3.40.50.1110">
    <property type="entry name" value="SGNH hydrolase"/>
    <property type="match status" value="1"/>
</dbReference>
<name>A0ABP1EEL9_9FLAO</name>
<dbReference type="InterPro" id="IPR036514">
    <property type="entry name" value="SGNH_hydro_sf"/>
</dbReference>
<evidence type="ECO:0000313" key="1">
    <source>
        <dbReference type="EMBL" id="CAL2077097.1"/>
    </source>
</evidence>
<dbReference type="EMBL" id="CAXIXY010000003">
    <property type="protein sequence ID" value="CAL2077097.1"/>
    <property type="molecule type" value="Genomic_DNA"/>
</dbReference>
<protein>
    <submittedName>
        <fullName evidence="1">Lysophospholipase L1-like esterase</fullName>
    </submittedName>
</protein>
<accession>A0ABP1EEL9</accession>
<dbReference type="Proteomes" id="UP001497416">
    <property type="component" value="Unassembled WGS sequence"/>
</dbReference>
<evidence type="ECO:0000313" key="2">
    <source>
        <dbReference type="Proteomes" id="UP001497416"/>
    </source>
</evidence>